<evidence type="ECO:0000259" key="1">
    <source>
        <dbReference type="PROSITE" id="PS50206"/>
    </source>
</evidence>
<gene>
    <name evidence="2" type="ORF">NQ315_002525</name>
</gene>
<accession>A0AAV8VLF9</accession>
<organism evidence="2 3">
    <name type="scientific">Exocentrus adspersus</name>
    <dbReference type="NCBI Taxonomy" id="1586481"/>
    <lineage>
        <taxon>Eukaryota</taxon>
        <taxon>Metazoa</taxon>
        <taxon>Ecdysozoa</taxon>
        <taxon>Arthropoda</taxon>
        <taxon>Hexapoda</taxon>
        <taxon>Insecta</taxon>
        <taxon>Pterygota</taxon>
        <taxon>Neoptera</taxon>
        <taxon>Endopterygota</taxon>
        <taxon>Coleoptera</taxon>
        <taxon>Polyphaga</taxon>
        <taxon>Cucujiformia</taxon>
        <taxon>Chrysomeloidea</taxon>
        <taxon>Cerambycidae</taxon>
        <taxon>Lamiinae</taxon>
        <taxon>Acanthocinini</taxon>
        <taxon>Exocentrus</taxon>
    </lineage>
</organism>
<dbReference type="SUPFAM" id="SSF52821">
    <property type="entry name" value="Rhodanese/Cell cycle control phosphatase"/>
    <property type="match status" value="1"/>
</dbReference>
<dbReference type="InterPro" id="IPR001763">
    <property type="entry name" value="Rhodanese-like_dom"/>
</dbReference>
<evidence type="ECO:0000313" key="2">
    <source>
        <dbReference type="EMBL" id="KAJ8915000.1"/>
    </source>
</evidence>
<name>A0AAV8VLF9_9CUCU</name>
<dbReference type="EMBL" id="JANEYG010000060">
    <property type="protein sequence ID" value="KAJ8915000.1"/>
    <property type="molecule type" value="Genomic_DNA"/>
</dbReference>
<dbReference type="SMART" id="SM00450">
    <property type="entry name" value="RHOD"/>
    <property type="match status" value="1"/>
</dbReference>
<comment type="caution">
    <text evidence="2">The sequence shown here is derived from an EMBL/GenBank/DDBJ whole genome shotgun (WGS) entry which is preliminary data.</text>
</comment>
<evidence type="ECO:0000313" key="3">
    <source>
        <dbReference type="Proteomes" id="UP001159042"/>
    </source>
</evidence>
<dbReference type="Gene3D" id="3.40.250.10">
    <property type="entry name" value="Rhodanese-like domain"/>
    <property type="match status" value="1"/>
</dbReference>
<dbReference type="PANTHER" id="PTHR44086:SF10">
    <property type="entry name" value="THIOSULFATE SULFURTRANSFERASE_RHODANESE-LIKE DOMAIN-CONTAINING PROTEIN 3"/>
    <property type="match status" value="1"/>
</dbReference>
<sequence>MNTKVSLICSLYRNYLSKLFVAQSDRNGLSFLTTINNATRYFTQESQDQSYYNVSYEEMKEITRDKSKKVLLIDVREPEELSETGVLPSSINIPCKYWGSVEDALKNMSNKDFLKVYGREKPDKNFPIIFSCKLGKRSATACGISQQLGFKNVKNYLGGWQEWEERNQNK</sequence>
<dbReference type="PROSITE" id="PS50206">
    <property type="entry name" value="RHODANESE_3"/>
    <property type="match status" value="1"/>
</dbReference>
<dbReference type="PANTHER" id="PTHR44086">
    <property type="entry name" value="THIOSULFATE SULFURTRANSFERASE RDL2, MITOCHONDRIAL-RELATED"/>
    <property type="match status" value="1"/>
</dbReference>
<keyword evidence="3" id="KW-1185">Reference proteome</keyword>
<dbReference type="AlphaFoldDB" id="A0AAV8VLF9"/>
<dbReference type="InterPro" id="IPR036873">
    <property type="entry name" value="Rhodanese-like_dom_sf"/>
</dbReference>
<protein>
    <recommendedName>
        <fullName evidence="1">Rhodanese domain-containing protein</fullName>
    </recommendedName>
</protein>
<reference evidence="2 3" key="1">
    <citation type="journal article" date="2023" name="Insect Mol. Biol.">
        <title>Genome sequencing provides insights into the evolution of gene families encoding plant cell wall-degrading enzymes in longhorned beetles.</title>
        <authorList>
            <person name="Shin N.R."/>
            <person name="Okamura Y."/>
            <person name="Kirsch R."/>
            <person name="Pauchet Y."/>
        </authorList>
    </citation>
    <scope>NUCLEOTIDE SEQUENCE [LARGE SCALE GENOMIC DNA]</scope>
    <source>
        <strain evidence="2">EAD_L_NR</strain>
    </source>
</reference>
<feature type="domain" description="Rhodanese" evidence="1">
    <location>
        <begin position="66"/>
        <end position="165"/>
    </location>
</feature>
<dbReference type="Proteomes" id="UP001159042">
    <property type="component" value="Unassembled WGS sequence"/>
</dbReference>
<proteinExistence type="predicted"/>
<dbReference type="Pfam" id="PF00581">
    <property type="entry name" value="Rhodanese"/>
    <property type="match status" value="1"/>
</dbReference>